<organism evidence="3 4">
    <name type="scientific">Lactuca saligna</name>
    <name type="common">Willowleaf lettuce</name>
    <dbReference type="NCBI Taxonomy" id="75948"/>
    <lineage>
        <taxon>Eukaryota</taxon>
        <taxon>Viridiplantae</taxon>
        <taxon>Streptophyta</taxon>
        <taxon>Embryophyta</taxon>
        <taxon>Tracheophyta</taxon>
        <taxon>Spermatophyta</taxon>
        <taxon>Magnoliopsida</taxon>
        <taxon>eudicotyledons</taxon>
        <taxon>Gunneridae</taxon>
        <taxon>Pentapetalae</taxon>
        <taxon>asterids</taxon>
        <taxon>campanulids</taxon>
        <taxon>Asterales</taxon>
        <taxon>Asteraceae</taxon>
        <taxon>Cichorioideae</taxon>
        <taxon>Cichorieae</taxon>
        <taxon>Lactucinae</taxon>
        <taxon>Lactuca</taxon>
    </lineage>
</organism>
<accession>A0AA35ZNV6</accession>
<keyword evidence="2" id="KW-1133">Transmembrane helix</keyword>
<protein>
    <submittedName>
        <fullName evidence="3">Uncharacterized protein</fullName>
    </submittedName>
</protein>
<gene>
    <name evidence="3" type="ORF">LSALG_LOCUS34855</name>
</gene>
<dbReference type="AlphaFoldDB" id="A0AA35ZNV6"/>
<feature type="compositionally biased region" description="Basic and acidic residues" evidence="1">
    <location>
        <begin position="1"/>
        <end position="15"/>
    </location>
</feature>
<evidence type="ECO:0000256" key="2">
    <source>
        <dbReference type="SAM" id="Phobius"/>
    </source>
</evidence>
<dbReference type="EMBL" id="OX465084">
    <property type="protein sequence ID" value="CAI9295941.1"/>
    <property type="molecule type" value="Genomic_DNA"/>
</dbReference>
<keyword evidence="4" id="KW-1185">Reference proteome</keyword>
<keyword evidence="2" id="KW-0472">Membrane</keyword>
<evidence type="ECO:0000313" key="3">
    <source>
        <dbReference type="EMBL" id="CAI9295941.1"/>
    </source>
</evidence>
<sequence>MRTRDIPADIAKEPPEQPPSSTTGKTKRLKGLGTRSWNPSKGPSFVTVRCYRCCAYRWRTLIVLPLLVVDVVVLVAVVFQPRLVVAAYAALMSLRLFLSVPRDDHACISQGYECVAASSSSEVWSFGLARNQERAPSLPAAADHYKPEFME</sequence>
<feature type="transmembrane region" description="Helical" evidence="2">
    <location>
        <begin position="61"/>
        <end position="79"/>
    </location>
</feature>
<proteinExistence type="predicted"/>
<evidence type="ECO:0000313" key="4">
    <source>
        <dbReference type="Proteomes" id="UP001177003"/>
    </source>
</evidence>
<evidence type="ECO:0000256" key="1">
    <source>
        <dbReference type="SAM" id="MobiDB-lite"/>
    </source>
</evidence>
<keyword evidence="2" id="KW-0812">Transmembrane</keyword>
<dbReference type="Proteomes" id="UP001177003">
    <property type="component" value="Chromosome 8"/>
</dbReference>
<name>A0AA35ZNV6_LACSI</name>
<feature type="region of interest" description="Disordered" evidence="1">
    <location>
        <begin position="1"/>
        <end position="35"/>
    </location>
</feature>
<reference evidence="3" key="1">
    <citation type="submission" date="2023-04" db="EMBL/GenBank/DDBJ databases">
        <authorList>
            <person name="Vijverberg K."/>
            <person name="Xiong W."/>
            <person name="Schranz E."/>
        </authorList>
    </citation>
    <scope>NUCLEOTIDE SEQUENCE</scope>
</reference>